<comment type="caution">
    <text evidence="3">The sequence shown here is derived from an EMBL/GenBank/DDBJ whole genome shotgun (WGS) entry which is preliminary data.</text>
</comment>
<organism evidence="3 4">
    <name type="scientific">Candidatus Kaiserbacteria bacterium RIFCSPLOWO2_01_FULL_52_12b</name>
    <dbReference type="NCBI Taxonomy" id="1798509"/>
    <lineage>
        <taxon>Bacteria</taxon>
        <taxon>Candidatus Kaiseribacteriota</taxon>
    </lineage>
</organism>
<sequence>MNTQTIVSLAVSVALVGWAFWIVSPKSSTGSEGTTIPTAIVVDGTQIIDIRAKGGYSPRRVVAKAGVPTVLRVSTNGTFDCSSSVVIPKLSYQKFLQPSGTEDITIPAEQAQGTLQGLCSMGMYNFQIKFE</sequence>
<accession>A0A1F6EY40</accession>
<evidence type="ECO:0000259" key="2">
    <source>
        <dbReference type="Pfam" id="PF13473"/>
    </source>
</evidence>
<dbReference type="Pfam" id="PF13473">
    <property type="entry name" value="Cupredoxin_1"/>
    <property type="match status" value="1"/>
</dbReference>
<evidence type="ECO:0000313" key="4">
    <source>
        <dbReference type="Proteomes" id="UP000178811"/>
    </source>
</evidence>
<reference evidence="3 4" key="1">
    <citation type="journal article" date="2016" name="Nat. Commun.">
        <title>Thousands of microbial genomes shed light on interconnected biogeochemical processes in an aquifer system.</title>
        <authorList>
            <person name="Anantharaman K."/>
            <person name="Brown C.T."/>
            <person name="Hug L.A."/>
            <person name="Sharon I."/>
            <person name="Castelle C.J."/>
            <person name="Probst A.J."/>
            <person name="Thomas B.C."/>
            <person name="Singh A."/>
            <person name="Wilkins M.J."/>
            <person name="Karaoz U."/>
            <person name="Brodie E.L."/>
            <person name="Williams K.H."/>
            <person name="Hubbard S.S."/>
            <person name="Banfield J.F."/>
        </authorList>
    </citation>
    <scope>NUCLEOTIDE SEQUENCE [LARGE SCALE GENOMIC DNA]</scope>
</reference>
<gene>
    <name evidence="3" type="ORF">A3A36_00455</name>
</gene>
<keyword evidence="1" id="KW-0472">Membrane</keyword>
<evidence type="ECO:0000313" key="3">
    <source>
        <dbReference type="EMBL" id="OGG78517.1"/>
    </source>
</evidence>
<dbReference type="Proteomes" id="UP000178811">
    <property type="component" value="Unassembled WGS sequence"/>
</dbReference>
<dbReference type="SUPFAM" id="SSF49503">
    <property type="entry name" value="Cupredoxins"/>
    <property type="match status" value="1"/>
</dbReference>
<dbReference type="EMBL" id="MFLW01000006">
    <property type="protein sequence ID" value="OGG78517.1"/>
    <property type="molecule type" value="Genomic_DNA"/>
</dbReference>
<keyword evidence="1" id="KW-1133">Transmembrane helix</keyword>
<proteinExistence type="predicted"/>
<dbReference type="InterPro" id="IPR028096">
    <property type="entry name" value="EfeO_Cupredoxin"/>
</dbReference>
<protein>
    <recommendedName>
        <fullName evidence="2">EfeO-type cupredoxin-like domain-containing protein</fullName>
    </recommendedName>
</protein>
<feature type="domain" description="EfeO-type cupredoxin-like" evidence="2">
    <location>
        <begin position="13"/>
        <end position="126"/>
    </location>
</feature>
<feature type="transmembrane region" description="Helical" evidence="1">
    <location>
        <begin position="6"/>
        <end position="23"/>
    </location>
</feature>
<dbReference type="InterPro" id="IPR008972">
    <property type="entry name" value="Cupredoxin"/>
</dbReference>
<dbReference type="Gene3D" id="2.60.40.420">
    <property type="entry name" value="Cupredoxins - blue copper proteins"/>
    <property type="match status" value="1"/>
</dbReference>
<name>A0A1F6EY40_9BACT</name>
<keyword evidence="1" id="KW-0812">Transmembrane</keyword>
<dbReference type="AlphaFoldDB" id="A0A1F6EY40"/>
<evidence type="ECO:0000256" key="1">
    <source>
        <dbReference type="SAM" id="Phobius"/>
    </source>
</evidence>